<dbReference type="InterPro" id="IPR051809">
    <property type="entry name" value="Plant_receptor-like_S/T_kinase"/>
</dbReference>
<evidence type="ECO:0000256" key="3">
    <source>
        <dbReference type="ARBA" id="ARBA00022614"/>
    </source>
</evidence>
<dbReference type="GO" id="GO:0005524">
    <property type="term" value="F:ATP binding"/>
    <property type="evidence" value="ECO:0007669"/>
    <property type="project" value="InterPro"/>
</dbReference>
<evidence type="ECO:0000256" key="9">
    <source>
        <dbReference type="ARBA" id="ARBA00023180"/>
    </source>
</evidence>
<reference evidence="11 12" key="1">
    <citation type="journal article" date="2021" name="Commun. Biol.">
        <title>The genome of Shorea leprosula (Dipterocarpaceae) highlights the ecological relevance of drought in aseasonal tropical rainforests.</title>
        <authorList>
            <person name="Ng K.K.S."/>
            <person name="Kobayashi M.J."/>
            <person name="Fawcett J.A."/>
            <person name="Hatakeyama M."/>
            <person name="Paape T."/>
            <person name="Ng C.H."/>
            <person name="Ang C.C."/>
            <person name="Tnah L.H."/>
            <person name="Lee C.T."/>
            <person name="Nishiyama T."/>
            <person name="Sese J."/>
            <person name="O'Brien M.J."/>
            <person name="Copetti D."/>
            <person name="Mohd Noor M.I."/>
            <person name="Ong R.C."/>
            <person name="Putra M."/>
            <person name="Sireger I.Z."/>
            <person name="Indrioko S."/>
            <person name="Kosugi Y."/>
            <person name="Izuno A."/>
            <person name="Isagi Y."/>
            <person name="Lee S.L."/>
            <person name="Shimizu K.K."/>
        </authorList>
    </citation>
    <scope>NUCLEOTIDE SEQUENCE [LARGE SCALE GENOMIC DNA]</scope>
    <source>
        <strain evidence="11">214</strain>
    </source>
</reference>
<dbReference type="AlphaFoldDB" id="A0AAV5MNW4"/>
<evidence type="ECO:0000259" key="10">
    <source>
        <dbReference type="PROSITE" id="PS50011"/>
    </source>
</evidence>
<gene>
    <name evidence="11" type="ORF">SLEP1_g58231</name>
</gene>
<evidence type="ECO:0000256" key="5">
    <source>
        <dbReference type="ARBA" id="ARBA00022729"/>
    </source>
</evidence>
<dbReference type="PROSITE" id="PS00108">
    <property type="entry name" value="PROTEIN_KINASE_ST"/>
    <property type="match status" value="1"/>
</dbReference>
<keyword evidence="5" id="KW-0732">Signal</keyword>
<evidence type="ECO:0000256" key="1">
    <source>
        <dbReference type="ARBA" id="ARBA00004479"/>
    </source>
</evidence>
<protein>
    <recommendedName>
        <fullName evidence="10">Protein kinase domain-containing protein</fullName>
    </recommendedName>
</protein>
<keyword evidence="6" id="KW-0677">Repeat</keyword>
<feature type="domain" description="Protein kinase" evidence="10">
    <location>
        <begin position="194"/>
        <end position="447"/>
    </location>
</feature>
<sequence length="447" mass="49580">MEVFANQLTGSIPQWLGNASSLTLLTLGRKHFHGSIPAELGRFGKLGILQLLDSNLSERLVGNQLEAPENEGLGFVTSLTNCNNLQALDLGNNNFRGELPASIANLSTKLENLLMGQNHISGKIPKDIGNLVSLTSISSVIPSSLGNMTQLQELVLNDNNLSGIIPPSLGNCSQLEIVPLDNNYLFGIIPKQLLSLLSMINLSMSRNSFMGELPLDVVKVLNLKQKGAAKSFLVECEALSNIRHRNLIKIITVYSSMDFKGSDFKVIVYEFMQNGSLEEWLHPHEIQVGMGEFSFIQRLNIAIDVGLALEYLLYYCQPTIVHGDLKPSNVLLDHDVVAHMIIRKQPTDAMFNDGFNIHQFTKTALLERVKEILEPSLLQEVHVTDNKGIEHSKARNNIRRTGVLESLSEVARVGVFCSMECLNERMEMKQVVAELSSIKHRFLGARN</sequence>
<evidence type="ECO:0000256" key="6">
    <source>
        <dbReference type="ARBA" id="ARBA00022737"/>
    </source>
</evidence>
<evidence type="ECO:0000256" key="8">
    <source>
        <dbReference type="ARBA" id="ARBA00023136"/>
    </source>
</evidence>
<dbReference type="InterPro" id="IPR008271">
    <property type="entry name" value="Ser/Thr_kinase_AS"/>
</dbReference>
<dbReference type="PROSITE" id="PS50011">
    <property type="entry name" value="PROTEIN_KINASE_DOM"/>
    <property type="match status" value="1"/>
</dbReference>
<dbReference type="GO" id="GO:0016020">
    <property type="term" value="C:membrane"/>
    <property type="evidence" value="ECO:0007669"/>
    <property type="project" value="UniProtKB-SubCell"/>
</dbReference>
<evidence type="ECO:0000256" key="7">
    <source>
        <dbReference type="ARBA" id="ARBA00022989"/>
    </source>
</evidence>
<dbReference type="Gene3D" id="1.10.510.10">
    <property type="entry name" value="Transferase(Phosphotransferase) domain 1"/>
    <property type="match status" value="2"/>
</dbReference>
<dbReference type="GO" id="GO:0004672">
    <property type="term" value="F:protein kinase activity"/>
    <property type="evidence" value="ECO:0007669"/>
    <property type="project" value="InterPro"/>
</dbReference>
<dbReference type="SUPFAM" id="SSF56112">
    <property type="entry name" value="Protein kinase-like (PK-like)"/>
    <property type="match status" value="1"/>
</dbReference>
<dbReference type="Pfam" id="PF07714">
    <property type="entry name" value="PK_Tyr_Ser-Thr"/>
    <property type="match status" value="1"/>
</dbReference>
<dbReference type="EMBL" id="BPVZ01000516">
    <property type="protein sequence ID" value="GKV51595.1"/>
    <property type="molecule type" value="Genomic_DNA"/>
</dbReference>
<dbReference type="InterPro" id="IPR000719">
    <property type="entry name" value="Prot_kinase_dom"/>
</dbReference>
<keyword evidence="4" id="KW-0812">Transmembrane</keyword>
<dbReference type="Pfam" id="PF00560">
    <property type="entry name" value="LRR_1"/>
    <property type="match status" value="3"/>
</dbReference>
<dbReference type="FunFam" id="3.80.10.10:FF:000041">
    <property type="entry name" value="LRR receptor-like serine/threonine-protein kinase ERECTA"/>
    <property type="match status" value="1"/>
</dbReference>
<dbReference type="Gene3D" id="3.80.10.10">
    <property type="entry name" value="Ribonuclease Inhibitor"/>
    <property type="match status" value="3"/>
</dbReference>
<dbReference type="InterPro" id="IPR032675">
    <property type="entry name" value="LRR_dom_sf"/>
</dbReference>
<keyword evidence="12" id="KW-1185">Reference proteome</keyword>
<accession>A0AAV5MNW4</accession>
<dbReference type="PANTHER" id="PTHR27008:SF592">
    <property type="entry name" value="LEUCINE-RICH REPEAT RECEPTOR-LIKE PROTEIN KINASE FAMILY PROTEIN-RELATED"/>
    <property type="match status" value="1"/>
</dbReference>
<dbReference type="InterPro" id="IPR001245">
    <property type="entry name" value="Ser-Thr/Tyr_kinase_cat_dom"/>
</dbReference>
<keyword evidence="9" id="KW-0325">Glycoprotein</keyword>
<organism evidence="11 12">
    <name type="scientific">Rubroshorea leprosula</name>
    <dbReference type="NCBI Taxonomy" id="152421"/>
    <lineage>
        <taxon>Eukaryota</taxon>
        <taxon>Viridiplantae</taxon>
        <taxon>Streptophyta</taxon>
        <taxon>Embryophyta</taxon>
        <taxon>Tracheophyta</taxon>
        <taxon>Spermatophyta</taxon>
        <taxon>Magnoliopsida</taxon>
        <taxon>eudicotyledons</taxon>
        <taxon>Gunneridae</taxon>
        <taxon>Pentapetalae</taxon>
        <taxon>rosids</taxon>
        <taxon>malvids</taxon>
        <taxon>Malvales</taxon>
        <taxon>Dipterocarpaceae</taxon>
        <taxon>Rubroshorea</taxon>
    </lineage>
</organism>
<keyword evidence="3" id="KW-0433">Leucine-rich repeat</keyword>
<evidence type="ECO:0000256" key="4">
    <source>
        <dbReference type="ARBA" id="ARBA00022692"/>
    </source>
</evidence>
<comment type="similarity">
    <text evidence="2">Belongs to the RLP family.</text>
</comment>
<evidence type="ECO:0000313" key="12">
    <source>
        <dbReference type="Proteomes" id="UP001054252"/>
    </source>
</evidence>
<dbReference type="Proteomes" id="UP001054252">
    <property type="component" value="Unassembled WGS sequence"/>
</dbReference>
<keyword evidence="8" id="KW-0472">Membrane</keyword>
<evidence type="ECO:0000313" key="11">
    <source>
        <dbReference type="EMBL" id="GKV51595.1"/>
    </source>
</evidence>
<dbReference type="PANTHER" id="PTHR27008">
    <property type="entry name" value="OS04G0122200 PROTEIN"/>
    <property type="match status" value="1"/>
</dbReference>
<dbReference type="InterPro" id="IPR011009">
    <property type="entry name" value="Kinase-like_dom_sf"/>
</dbReference>
<comment type="subcellular location">
    <subcellularLocation>
        <location evidence="1">Membrane</location>
        <topology evidence="1">Single-pass type I membrane protein</topology>
    </subcellularLocation>
</comment>
<dbReference type="SUPFAM" id="SSF52058">
    <property type="entry name" value="L domain-like"/>
    <property type="match status" value="1"/>
</dbReference>
<proteinExistence type="inferred from homology"/>
<name>A0AAV5MNW4_9ROSI</name>
<evidence type="ECO:0000256" key="2">
    <source>
        <dbReference type="ARBA" id="ARBA00009592"/>
    </source>
</evidence>
<dbReference type="InterPro" id="IPR001611">
    <property type="entry name" value="Leu-rich_rpt"/>
</dbReference>
<keyword evidence="7" id="KW-1133">Transmembrane helix</keyword>
<dbReference type="SMART" id="SM00220">
    <property type="entry name" value="S_TKc"/>
    <property type="match status" value="1"/>
</dbReference>
<comment type="caution">
    <text evidence="11">The sequence shown here is derived from an EMBL/GenBank/DDBJ whole genome shotgun (WGS) entry which is preliminary data.</text>
</comment>